<organism evidence="2 3">
    <name type="scientific">Parastrongyloides trichosuri</name>
    <name type="common">Possum-specific nematode worm</name>
    <dbReference type="NCBI Taxonomy" id="131310"/>
    <lineage>
        <taxon>Eukaryota</taxon>
        <taxon>Metazoa</taxon>
        <taxon>Ecdysozoa</taxon>
        <taxon>Nematoda</taxon>
        <taxon>Chromadorea</taxon>
        <taxon>Rhabditida</taxon>
        <taxon>Tylenchina</taxon>
        <taxon>Panagrolaimomorpha</taxon>
        <taxon>Strongyloidoidea</taxon>
        <taxon>Strongyloididae</taxon>
        <taxon>Parastrongyloides</taxon>
    </lineage>
</organism>
<evidence type="ECO:0000256" key="1">
    <source>
        <dbReference type="SAM" id="MobiDB-lite"/>
    </source>
</evidence>
<name>A0A0N4ZEA0_PARTI</name>
<evidence type="ECO:0000313" key="2">
    <source>
        <dbReference type="Proteomes" id="UP000038045"/>
    </source>
</evidence>
<feature type="region of interest" description="Disordered" evidence="1">
    <location>
        <begin position="165"/>
        <end position="186"/>
    </location>
</feature>
<feature type="region of interest" description="Disordered" evidence="1">
    <location>
        <begin position="79"/>
        <end position="98"/>
    </location>
</feature>
<feature type="compositionally biased region" description="Basic residues" evidence="1">
    <location>
        <begin position="88"/>
        <end position="98"/>
    </location>
</feature>
<dbReference type="WBParaSite" id="PTRK_0000595400.1">
    <property type="protein sequence ID" value="PTRK_0000595400.1"/>
    <property type="gene ID" value="PTRK_0000595400"/>
</dbReference>
<sequence length="309" mass="35260">MEENIKNCKKLKNYWKEESDSTRDDTIFIDSSDNELSDKKDTNIINENITNDDGYFKKPFSPSTCHVSTTEINNDVTRERASSFTRSGTHRLRDSRRRLAMRQRRLNSGSTKNHSIKDSHPKEFSRLQAHLQSIPHLMKSSPAIQRLSSSVSSLIENGYNNISTSLPKKRRNTNENKKDSSILTTYPISPYHRSNMVRNSVRKETIVKKETSSETTLPEQNVVGNNQKNEKLMGKIFNEDDINYSLQDKAYNSCGIEEEDNPNEGIKNIFKGLGGAMKTSSLVNIQSNTEEKYNIQELSTDIKIAVRVS</sequence>
<dbReference type="STRING" id="131310.A0A0N4ZEA0"/>
<dbReference type="AlphaFoldDB" id="A0A0N4ZEA0"/>
<protein>
    <submittedName>
        <fullName evidence="3">BHLH domain-containing protein</fullName>
    </submittedName>
</protein>
<evidence type="ECO:0000313" key="3">
    <source>
        <dbReference type="WBParaSite" id="PTRK_0000595400.1"/>
    </source>
</evidence>
<dbReference type="Proteomes" id="UP000038045">
    <property type="component" value="Unplaced"/>
</dbReference>
<reference evidence="3" key="1">
    <citation type="submission" date="2017-02" db="UniProtKB">
        <authorList>
            <consortium name="WormBaseParasite"/>
        </authorList>
    </citation>
    <scope>IDENTIFICATION</scope>
</reference>
<keyword evidence="2" id="KW-1185">Reference proteome</keyword>
<proteinExistence type="predicted"/>
<accession>A0A0N4ZEA0</accession>